<dbReference type="EMBL" id="CP036298">
    <property type="protein sequence ID" value="QDV22872.1"/>
    <property type="molecule type" value="Genomic_DNA"/>
</dbReference>
<evidence type="ECO:0000313" key="2">
    <source>
        <dbReference type="EMBL" id="QDV22872.1"/>
    </source>
</evidence>
<dbReference type="RefSeq" id="WP_145075092.1">
    <property type="nucleotide sequence ID" value="NZ_CP036298.1"/>
</dbReference>
<evidence type="ECO:0000313" key="3">
    <source>
        <dbReference type="Proteomes" id="UP000318017"/>
    </source>
</evidence>
<feature type="region of interest" description="Disordered" evidence="1">
    <location>
        <begin position="1"/>
        <end position="23"/>
    </location>
</feature>
<gene>
    <name evidence="2" type="ORF">Q31a_11650</name>
</gene>
<evidence type="ECO:0000256" key="1">
    <source>
        <dbReference type="SAM" id="MobiDB-lite"/>
    </source>
</evidence>
<dbReference type="KEGG" id="ahel:Q31a_11650"/>
<dbReference type="AlphaFoldDB" id="A0A518G2Q7"/>
<feature type="compositionally biased region" description="Polar residues" evidence="1">
    <location>
        <begin position="1"/>
        <end position="10"/>
    </location>
</feature>
<proteinExistence type="predicted"/>
<sequence length="125" mass="14598">MTDPEQNQPDPNKPERYDPANAPEAVRLSPEFEDFRRDLLRAWDVLPMRGRREYLQDVQMASGMPKPDVLWAWQTSDLAPAVLSDMVLERWPHIACAATRRSMLLRLWSEHDRARTRGRTNKGSR</sequence>
<reference evidence="2 3" key="1">
    <citation type="submission" date="2019-02" db="EMBL/GenBank/DDBJ databases">
        <title>Deep-cultivation of Planctomycetes and their phenomic and genomic characterization uncovers novel biology.</title>
        <authorList>
            <person name="Wiegand S."/>
            <person name="Jogler M."/>
            <person name="Boedeker C."/>
            <person name="Pinto D."/>
            <person name="Vollmers J."/>
            <person name="Rivas-Marin E."/>
            <person name="Kohn T."/>
            <person name="Peeters S.H."/>
            <person name="Heuer A."/>
            <person name="Rast P."/>
            <person name="Oberbeckmann S."/>
            <person name="Bunk B."/>
            <person name="Jeske O."/>
            <person name="Meyerdierks A."/>
            <person name="Storesund J.E."/>
            <person name="Kallscheuer N."/>
            <person name="Luecker S."/>
            <person name="Lage O.M."/>
            <person name="Pohl T."/>
            <person name="Merkel B.J."/>
            <person name="Hornburger P."/>
            <person name="Mueller R.-W."/>
            <person name="Bruemmer F."/>
            <person name="Labrenz M."/>
            <person name="Spormann A.M."/>
            <person name="Op den Camp H."/>
            <person name="Overmann J."/>
            <person name="Amann R."/>
            <person name="Jetten M.S.M."/>
            <person name="Mascher T."/>
            <person name="Medema M.H."/>
            <person name="Devos D.P."/>
            <person name="Kaster A.-K."/>
            <person name="Ovreas L."/>
            <person name="Rohde M."/>
            <person name="Galperin M.Y."/>
            <person name="Jogler C."/>
        </authorList>
    </citation>
    <scope>NUCLEOTIDE SEQUENCE [LARGE SCALE GENOMIC DNA]</scope>
    <source>
        <strain evidence="2 3">Q31a</strain>
    </source>
</reference>
<accession>A0A518G2Q7</accession>
<organism evidence="2 3">
    <name type="scientific">Aureliella helgolandensis</name>
    <dbReference type="NCBI Taxonomy" id="2527968"/>
    <lineage>
        <taxon>Bacteria</taxon>
        <taxon>Pseudomonadati</taxon>
        <taxon>Planctomycetota</taxon>
        <taxon>Planctomycetia</taxon>
        <taxon>Pirellulales</taxon>
        <taxon>Pirellulaceae</taxon>
        <taxon>Aureliella</taxon>
    </lineage>
</organism>
<keyword evidence="3" id="KW-1185">Reference proteome</keyword>
<protein>
    <submittedName>
        <fullName evidence="2">Uncharacterized protein</fullName>
    </submittedName>
</protein>
<name>A0A518G2Q7_9BACT</name>
<dbReference type="Proteomes" id="UP000318017">
    <property type="component" value="Chromosome"/>
</dbReference>